<keyword evidence="3" id="KW-1185">Reference proteome</keyword>
<proteinExistence type="predicted"/>
<accession>A0AAU9IB60</accession>
<comment type="caution">
    <text evidence="2">The sequence shown here is derived from an EMBL/GenBank/DDBJ whole genome shotgun (WGS) entry which is preliminary data.</text>
</comment>
<keyword evidence="1" id="KW-0472">Membrane</keyword>
<organism evidence="2 3">
    <name type="scientific">Blepharisma stoltei</name>
    <dbReference type="NCBI Taxonomy" id="1481888"/>
    <lineage>
        <taxon>Eukaryota</taxon>
        <taxon>Sar</taxon>
        <taxon>Alveolata</taxon>
        <taxon>Ciliophora</taxon>
        <taxon>Postciliodesmatophora</taxon>
        <taxon>Heterotrichea</taxon>
        <taxon>Heterotrichida</taxon>
        <taxon>Blepharismidae</taxon>
        <taxon>Blepharisma</taxon>
    </lineage>
</organism>
<name>A0AAU9IB60_9CILI</name>
<dbReference type="EMBL" id="CAJZBQ010000004">
    <property type="protein sequence ID" value="CAG9311150.1"/>
    <property type="molecule type" value="Genomic_DNA"/>
</dbReference>
<evidence type="ECO:0000313" key="2">
    <source>
        <dbReference type="EMBL" id="CAG9311150.1"/>
    </source>
</evidence>
<protein>
    <submittedName>
        <fullName evidence="2">Uncharacterized protein</fullName>
    </submittedName>
</protein>
<sequence>MARNAPSTWSHYTFSTPFFSDFFAFGVYSAQGLWIFDAYIEGYGEGNVDFWIIWIENLKLIDEFFDKATTDDIDKYSQSVIDDQMVIIEAALFIFIAFSFVAYFGFSLLFFRNEKKYLQKIYSIQQIMPNNYL</sequence>
<dbReference type="AlphaFoldDB" id="A0AAU9IB60"/>
<evidence type="ECO:0000256" key="1">
    <source>
        <dbReference type="SAM" id="Phobius"/>
    </source>
</evidence>
<feature type="transmembrane region" description="Helical" evidence="1">
    <location>
        <begin position="86"/>
        <end position="111"/>
    </location>
</feature>
<dbReference type="Proteomes" id="UP001162131">
    <property type="component" value="Unassembled WGS sequence"/>
</dbReference>
<keyword evidence="1" id="KW-1133">Transmembrane helix</keyword>
<reference evidence="2" key="1">
    <citation type="submission" date="2021-09" db="EMBL/GenBank/DDBJ databases">
        <authorList>
            <consortium name="AG Swart"/>
            <person name="Singh M."/>
            <person name="Singh A."/>
            <person name="Seah K."/>
            <person name="Emmerich C."/>
        </authorList>
    </citation>
    <scope>NUCLEOTIDE SEQUENCE</scope>
    <source>
        <strain evidence="2">ATCC30299</strain>
    </source>
</reference>
<keyword evidence="1" id="KW-0812">Transmembrane</keyword>
<gene>
    <name evidence="2" type="ORF">BSTOLATCC_MIC3442</name>
</gene>
<evidence type="ECO:0000313" key="3">
    <source>
        <dbReference type="Proteomes" id="UP001162131"/>
    </source>
</evidence>